<dbReference type="Proteomes" id="UP000282106">
    <property type="component" value="Unassembled WGS sequence"/>
</dbReference>
<feature type="chain" id="PRO_5018256720" description="Lipoprotein" evidence="2">
    <location>
        <begin position="24"/>
        <end position="74"/>
    </location>
</feature>
<proteinExistence type="predicted"/>
<dbReference type="PROSITE" id="PS51257">
    <property type="entry name" value="PROKAR_LIPOPROTEIN"/>
    <property type="match status" value="1"/>
</dbReference>
<feature type="compositionally biased region" description="Pro residues" evidence="1">
    <location>
        <begin position="33"/>
        <end position="45"/>
    </location>
</feature>
<sequence>MNRTTLRAGLLSLAALLAACGESQPPSLGEAPGNPPTDPDQPLPPKMRCAPGVADAATTLAQAGDCASTTGSPS</sequence>
<dbReference type="AlphaFoldDB" id="A0A3N0V2C3"/>
<evidence type="ECO:0000256" key="1">
    <source>
        <dbReference type="SAM" id="MobiDB-lite"/>
    </source>
</evidence>
<dbReference type="EMBL" id="RJVO01000008">
    <property type="protein sequence ID" value="ROH86681.1"/>
    <property type="molecule type" value="Genomic_DNA"/>
</dbReference>
<dbReference type="RefSeq" id="WP_123212670.1">
    <property type="nucleotide sequence ID" value="NZ_RJVO01000008.1"/>
</dbReference>
<evidence type="ECO:0000256" key="2">
    <source>
        <dbReference type="SAM" id="SignalP"/>
    </source>
</evidence>
<organism evidence="3 4">
    <name type="scientific">Stagnimonas aquatica</name>
    <dbReference type="NCBI Taxonomy" id="2689987"/>
    <lineage>
        <taxon>Bacteria</taxon>
        <taxon>Pseudomonadati</taxon>
        <taxon>Pseudomonadota</taxon>
        <taxon>Gammaproteobacteria</taxon>
        <taxon>Nevskiales</taxon>
        <taxon>Nevskiaceae</taxon>
        <taxon>Stagnimonas</taxon>
    </lineage>
</organism>
<evidence type="ECO:0000313" key="4">
    <source>
        <dbReference type="Proteomes" id="UP000282106"/>
    </source>
</evidence>
<keyword evidence="4" id="KW-1185">Reference proteome</keyword>
<evidence type="ECO:0000313" key="3">
    <source>
        <dbReference type="EMBL" id="ROH86681.1"/>
    </source>
</evidence>
<comment type="caution">
    <text evidence="3">The sequence shown here is derived from an EMBL/GenBank/DDBJ whole genome shotgun (WGS) entry which is preliminary data.</text>
</comment>
<accession>A0A3N0V2C3</accession>
<reference evidence="3 4" key="1">
    <citation type="submission" date="2018-10" db="EMBL/GenBank/DDBJ databases">
        <authorList>
            <person name="Chen W.-M."/>
        </authorList>
    </citation>
    <scope>NUCLEOTIDE SEQUENCE [LARGE SCALE GENOMIC DNA]</scope>
    <source>
        <strain evidence="3 4">THS-13</strain>
    </source>
</reference>
<gene>
    <name evidence="3" type="ORF">ED208_14650</name>
</gene>
<feature type="region of interest" description="Disordered" evidence="1">
    <location>
        <begin position="22"/>
        <end position="50"/>
    </location>
</feature>
<protein>
    <recommendedName>
        <fullName evidence="5">Lipoprotein</fullName>
    </recommendedName>
</protein>
<name>A0A3N0V2C3_9GAMM</name>
<feature type="signal peptide" evidence="2">
    <location>
        <begin position="1"/>
        <end position="23"/>
    </location>
</feature>
<evidence type="ECO:0008006" key="5">
    <source>
        <dbReference type="Google" id="ProtNLM"/>
    </source>
</evidence>
<dbReference type="InParanoid" id="A0A3N0V2C3"/>
<keyword evidence="2" id="KW-0732">Signal</keyword>